<evidence type="ECO:0000256" key="3">
    <source>
        <dbReference type="ARBA" id="ARBA00022538"/>
    </source>
</evidence>
<dbReference type="AlphaFoldDB" id="A0A4U0Q3Y4"/>
<dbReference type="GO" id="GO:0005886">
    <property type="term" value="C:plasma membrane"/>
    <property type="evidence" value="ECO:0007669"/>
    <property type="project" value="UniProtKB-SubCell"/>
</dbReference>
<feature type="transmembrane region" description="Helical" evidence="9">
    <location>
        <begin position="367"/>
        <end position="387"/>
    </location>
</feature>
<dbReference type="PANTHER" id="PTHR30607:SF2">
    <property type="entry name" value="POTASSIUM-TRANSPORTING ATPASE POTASSIUM-BINDING SUBUNIT"/>
    <property type="match status" value="1"/>
</dbReference>
<evidence type="ECO:0000256" key="6">
    <source>
        <dbReference type="ARBA" id="ARBA00022989"/>
    </source>
</evidence>
<evidence type="ECO:0000256" key="4">
    <source>
        <dbReference type="ARBA" id="ARBA00022692"/>
    </source>
</evidence>
<dbReference type="OrthoDB" id="9763796at2"/>
<proteinExistence type="inferred from homology"/>
<feature type="transmembrane region" description="Helical" evidence="9">
    <location>
        <begin position="523"/>
        <end position="545"/>
    </location>
</feature>
<dbReference type="RefSeq" id="WP_136772667.1">
    <property type="nucleotide sequence ID" value="NZ_SUMF01000005.1"/>
</dbReference>
<sequence length="601" mass="62945">MTSNAYVQLALYLTLLGLLAWPLGRYLADVMAGRSRVVTGPLGGIERACYRLAGIDAEQEMDWKRYALAVLLFSLIGTLFTYALQRAQGWLPLNPQGFGAVSPDSAFNTAVSFVANTNWQGYAGESTMSHLTQMLALAVQNFLSAATGIAVVYALIRGLARHGAATVGNFWVDLTRATLYVLLPLSLLLAVLLVGQGVIQNFDADRSAQTVTTVHYPQARLDAHGTPLRDAAGQVLTDTLSTRSQVLSQGPVASQEAIKMLGTNGGGFFNANSAHPYENPTPLSNLMQMLAILLIPAALCFAFGREVGDIRQGWAILAAMALLFVVFALAAIWAEQQGNPTWGALGVDQAAATWQAGGNMEGKETRFGIVASALFATITTAASCGAVNAMHDSFTALGGLVPMWLMQLGEVVFGGVGSGLYGMLVFALLAVFIAGLMIGRTPEYLGKKIEAFDIKMVALVILATPTLVLAGTALALLVEPGRAGILNPGGHGFSEVLYALSSAANNNGSAFAGLSANTPFYNVLLGLAMWFGRFAVIVPVLAIAGSLAAKPRLAVTAGTLPTHGPLFVLLLIGAVVLVGALTYVPALALGPVAEHLALRES</sequence>
<evidence type="ECO:0000256" key="5">
    <source>
        <dbReference type="ARBA" id="ARBA00022958"/>
    </source>
</evidence>
<feature type="transmembrane region" description="Helical" evidence="9">
    <location>
        <begin position="459"/>
        <end position="478"/>
    </location>
</feature>
<feature type="transmembrane region" description="Helical" evidence="9">
    <location>
        <begin position="394"/>
        <end position="413"/>
    </location>
</feature>
<reference evidence="10 11" key="1">
    <citation type="submission" date="2019-04" db="EMBL/GenBank/DDBJ databases">
        <title>Chitiniphilus eburnea sp. nov., a novel chitinolytic bacterium isolated from aquaculture sludge.</title>
        <authorList>
            <person name="Sheng M."/>
        </authorList>
    </citation>
    <scope>NUCLEOTIDE SEQUENCE [LARGE SCALE GENOMIC DNA]</scope>
    <source>
        <strain evidence="10 11">HX-2-15</strain>
    </source>
</reference>
<gene>
    <name evidence="9 10" type="primary">kdpA</name>
    <name evidence="10" type="ORF">FAZ21_07525</name>
</gene>
<dbReference type="Pfam" id="PF03814">
    <property type="entry name" value="KdpA"/>
    <property type="match status" value="1"/>
</dbReference>
<keyword evidence="11" id="KW-1185">Reference proteome</keyword>
<keyword evidence="6 9" id="KW-1133">Transmembrane helix</keyword>
<dbReference type="PIRSF" id="PIRSF001294">
    <property type="entry name" value="K_ATPaseA"/>
    <property type="match status" value="1"/>
</dbReference>
<dbReference type="PANTHER" id="PTHR30607">
    <property type="entry name" value="POTASSIUM-TRANSPORTING ATPASE A CHAIN"/>
    <property type="match status" value="1"/>
</dbReference>
<feature type="transmembrane region" description="Helical" evidence="9">
    <location>
        <begin position="286"/>
        <end position="303"/>
    </location>
</feature>
<evidence type="ECO:0000256" key="9">
    <source>
        <dbReference type="HAMAP-Rule" id="MF_00275"/>
    </source>
</evidence>
<feature type="transmembrane region" description="Helical" evidence="9">
    <location>
        <begin position="6"/>
        <end position="28"/>
    </location>
</feature>
<dbReference type="NCBIfam" id="TIGR00680">
    <property type="entry name" value="kdpA"/>
    <property type="match status" value="1"/>
</dbReference>
<keyword evidence="4 9" id="KW-0812">Transmembrane</keyword>
<keyword evidence="1 9" id="KW-0813">Transport</keyword>
<evidence type="ECO:0000256" key="8">
    <source>
        <dbReference type="ARBA" id="ARBA00023136"/>
    </source>
</evidence>
<comment type="similarity">
    <text evidence="9">Belongs to the KdpA family.</text>
</comment>
<dbReference type="EMBL" id="SUMF01000005">
    <property type="protein sequence ID" value="TJZ74812.1"/>
    <property type="molecule type" value="Genomic_DNA"/>
</dbReference>
<keyword evidence="5 9" id="KW-0630">Potassium</keyword>
<evidence type="ECO:0000256" key="2">
    <source>
        <dbReference type="ARBA" id="ARBA00022475"/>
    </source>
</evidence>
<keyword evidence="8 9" id="KW-0472">Membrane</keyword>
<accession>A0A4U0Q3Y4</accession>
<feature type="transmembrane region" description="Helical" evidence="9">
    <location>
        <begin position="566"/>
        <end position="588"/>
    </location>
</feature>
<evidence type="ECO:0000313" key="11">
    <source>
        <dbReference type="Proteomes" id="UP000310016"/>
    </source>
</evidence>
<keyword evidence="2 9" id="KW-1003">Cell membrane</keyword>
<keyword evidence="7 9" id="KW-0406">Ion transport</keyword>
<dbReference type="GO" id="GO:0030955">
    <property type="term" value="F:potassium ion binding"/>
    <property type="evidence" value="ECO:0007669"/>
    <property type="project" value="UniProtKB-UniRule"/>
</dbReference>
<comment type="function">
    <text evidence="9">Part of the high-affinity ATP-driven potassium transport (or Kdp) system, which catalyzes the hydrolysis of ATP coupled with the electrogenic transport of potassium into the cytoplasm. This subunit binds the extracellular potassium ions and delivers the ions to the membrane domain of KdpB through an intramembrane tunnel.</text>
</comment>
<feature type="transmembrane region" description="Helical" evidence="9">
    <location>
        <begin position="315"/>
        <end position="334"/>
    </location>
</feature>
<comment type="subunit">
    <text evidence="9">The system is composed of three essential subunits: KdpA, KdpB and KdpC.</text>
</comment>
<evidence type="ECO:0000256" key="1">
    <source>
        <dbReference type="ARBA" id="ARBA00022448"/>
    </source>
</evidence>
<dbReference type="Proteomes" id="UP000310016">
    <property type="component" value="Unassembled WGS sequence"/>
</dbReference>
<feature type="transmembrane region" description="Helical" evidence="9">
    <location>
        <begin position="134"/>
        <end position="156"/>
    </location>
</feature>
<comment type="subcellular location">
    <subcellularLocation>
        <location evidence="9">Cell membrane</location>
        <topology evidence="9">Multi-pass membrane protein</topology>
    </subcellularLocation>
</comment>
<feature type="transmembrane region" description="Helical" evidence="9">
    <location>
        <begin position="419"/>
        <end position="438"/>
    </location>
</feature>
<organism evidence="10 11">
    <name type="scientific">Chitiniphilus eburneus</name>
    <dbReference type="NCBI Taxonomy" id="2571148"/>
    <lineage>
        <taxon>Bacteria</taxon>
        <taxon>Pseudomonadati</taxon>
        <taxon>Pseudomonadota</taxon>
        <taxon>Betaproteobacteria</taxon>
        <taxon>Neisseriales</taxon>
        <taxon>Chitinibacteraceae</taxon>
        <taxon>Chitiniphilus</taxon>
    </lineage>
</organism>
<dbReference type="HAMAP" id="MF_00275">
    <property type="entry name" value="KdpA"/>
    <property type="match status" value="1"/>
</dbReference>
<feature type="transmembrane region" description="Helical" evidence="9">
    <location>
        <begin position="177"/>
        <end position="199"/>
    </location>
</feature>
<comment type="caution">
    <text evidence="10">The sequence shown here is derived from an EMBL/GenBank/DDBJ whole genome shotgun (WGS) entry which is preliminary data.</text>
</comment>
<protein>
    <recommendedName>
        <fullName evidence="9">Potassium-transporting ATPase potassium-binding subunit</fullName>
    </recommendedName>
    <alternativeName>
        <fullName evidence="9">ATP phosphohydrolase [potassium-transporting] A chain</fullName>
    </alternativeName>
    <alternativeName>
        <fullName evidence="9">Potassium-binding and translocating subunit A</fullName>
    </alternativeName>
    <alternativeName>
        <fullName evidence="9">Potassium-translocating ATPase A chain</fullName>
    </alternativeName>
</protein>
<evidence type="ECO:0000256" key="7">
    <source>
        <dbReference type="ARBA" id="ARBA00023065"/>
    </source>
</evidence>
<evidence type="ECO:0000313" key="10">
    <source>
        <dbReference type="EMBL" id="TJZ74812.1"/>
    </source>
</evidence>
<dbReference type="InterPro" id="IPR004623">
    <property type="entry name" value="KdpA"/>
</dbReference>
<name>A0A4U0Q3Y4_9NEIS</name>
<keyword evidence="3 9" id="KW-0633">Potassium transport</keyword>
<feature type="transmembrane region" description="Helical" evidence="9">
    <location>
        <begin position="66"/>
        <end position="84"/>
    </location>
</feature>
<dbReference type="GO" id="GO:0008556">
    <property type="term" value="F:P-type potassium transmembrane transporter activity"/>
    <property type="evidence" value="ECO:0007669"/>
    <property type="project" value="InterPro"/>
</dbReference>